<reference evidence="4" key="1">
    <citation type="submission" date="2016-11" db="EMBL/GenBank/DDBJ databases">
        <authorList>
            <person name="Varghese N."/>
            <person name="Submissions S."/>
        </authorList>
    </citation>
    <scope>NUCLEOTIDE SEQUENCE [LARGE SCALE GENOMIC DNA]</scope>
    <source>
        <strain evidence="4">DSM 22638</strain>
    </source>
</reference>
<protein>
    <submittedName>
        <fullName evidence="3">Thioredoxin-related protein</fullName>
    </submittedName>
</protein>
<name>A0A1M5HL84_9FLAO</name>
<dbReference type="Gene3D" id="3.40.30.10">
    <property type="entry name" value="Glutaredoxin"/>
    <property type="match status" value="1"/>
</dbReference>
<evidence type="ECO:0000256" key="2">
    <source>
        <dbReference type="SAM" id="SignalP"/>
    </source>
</evidence>
<dbReference type="PANTHER" id="PTHR15337">
    <property type="entry name" value="ANTERIOR GRADIENT PROTEIN-RELATED"/>
    <property type="match status" value="1"/>
</dbReference>
<gene>
    <name evidence="3" type="ORF">SAMN04488116_0046</name>
</gene>
<dbReference type="InterPro" id="IPR051099">
    <property type="entry name" value="AGR/TXD"/>
</dbReference>
<dbReference type="AlphaFoldDB" id="A0A1M5HL84"/>
<dbReference type="Pfam" id="PF13899">
    <property type="entry name" value="Thioredoxin_7"/>
    <property type="match status" value="1"/>
</dbReference>
<dbReference type="SUPFAM" id="SSF52833">
    <property type="entry name" value="Thioredoxin-like"/>
    <property type="match status" value="1"/>
</dbReference>
<keyword evidence="4" id="KW-1185">Reference proteome</keyword>
<dbReference type="EMBL" id="FQWL01000001">
    <property type="protein sequence ID" value="SHG16677.1"/>
    <property type="molecule type" value="Genomic_DNA"/>
</dbReference>
<proteinExistence type="predicted"/>
<organism evidence="3 4">
    <name type="scientific">Flagellimonas flava</name>
    <dbReference type="NCBI Taxonomy" id="570519"/>
    <lineage>
        <taxon>Bacteria</taxon>
        <taxon>Pseudomonadati</taxon>
        <taxon>Bacteroidota</taxon>
        <taxon>Flavobacteriia</taxon>
        <taxon>Flavobacteriales</taxon>
        <taxon>Flavobacteriaceae</taxon>
        <taxon>Flagellimonas</taxon>
    </lineage>
</organism>
<dbReference type="Proteomes" id="UP000184532">
    <property type="component" value="Unassembled WGS sequence"/>
</dbReference>
<feature type="signal peptide" evidence="2">
    <location>
        <begin position="1"/>
        <end position="19"/>
    </location>
</feature>
<dbReference type="STRING" id="570519.SAMN04488116_0046"/>
<accession>A0A1M5HL84</accession>
<evidence type="ECO:0000256" key="1">
    <source>
        <dbReference type="ARBA" id="ARBA00022729"/>
    </source>
</evidence>
<evidence type="ECO:0000313" key="3">
    <source>
        <dbReference type="EMBL" id="SHG16677.1"/>
    </source>
</evidence>
<dbReference type="PANTHER" id="PTHR15337:SF11">
    <property type="entry name" value="THIOREDOXIN DOMAIN-CONTAINING PROTEIN"/>
    <property type="match status" value="1"/>
</dbReference>
<sequence>MKHFLTILFGVLCFGLAQAQHWQDSFDDALSAASQEDKPIVLVFSGSDWCGPCIRFKRNILDSDEFLEYADEHYVLFNADFPKKKKNQLSPEKLNRNKSLFEAYNPKGHFPLVVVLDKEKSVLGTTGFNKKASPSDYILLLNGFVQ</sequence>
<evidence type="ECO:0000313" key="4">
    <source>
        <dbReference type="Proteomes" id="UP000184532"/>
    </source>
</evidence>
<feature type="chain" id="PRO_5013019549" evidence="2">
    <location>
        <begin position="20"/>
        <end position="146"/>
    </location>
</feature>
<dbReference type="OrthoDB" id="981626at2"/>
<keyword evidence="1 2" id="KW-0732">Signal</keyword>
<dbReference type="InterPro" id="IPR036249">
    <property type="entry name" value="Thioredoxin-like_sf"/>
</dbReference>
<dbReference type="RefSeq" id="WP_073175924.1">
    <property type="nucleotide sequence ID" value="NZ_FQWL01000001.1"/>
</dbReference>